<keyword evidence="5 8" id="KW-0963">Cytoplasm</keyword>
<dbReference type="HAMAP" id="MF_02129">
    <property type="entry name" value="L_carnitine_dehydrog"/>
    <property type="match status" value="1"/>
</dbReference>
<dbReference type="RefSeq" id="WP_311037115.1">
    <property type="nucleotide sequence ID" value="NZ_CP117522.1"/>
</dbReference>
<evidence type="ECO:0000313" key="13">
    <source>
        <dbReference type="Proteomes" id="UP001305606"/>
    </source>
</evidence>
<evidence type="ECO:0000259" key="11">
    <source>
        <dbReference type="Pfam" id="PF02737"/>
    </source>
</evidence>
<dbReference type="InterPro" id="IPR026578">
    <property type="entry name" value="L-carnitine_dehydrogenase"/>
</dbReference>
<comment type="pathway">
    <text evidence="3">Lipid metabolism; butanoate metabolism.</text>
</comment>
<feature type="domain" description="3-hydroxyacyl-CoA dehydrogenase NAD binding" evidence="11">
    <location>
        <begin position="14"/>
        <end position="186"/>
    </location>
</feature>
<comment type="subunit">
    <text evidence="4 8">Homodimer.</text>
</comment>
<dbReference type="InterPro" id="IPR006108">
    <property type="entry name" value="3HC_DH_C"/>
</dbReference>
<keyword evidence="13" id="KW-1185">Reference proteome</keyword>
<comment type="function">
    <text evidence="8">Catalyzes the NAD(+)-dependent oxidation of L-carnitine to 3-dehydrocarnitine.</text>
</comment>
<evidence type="ECO:0000256" key="5">
    <source>
        <dbReference type="ARBA" id="ARBA00022490"/>
    </source>
</evidence>
<reference evidence="12 13" key="1">
    <citation type="submission" date="2023-02" db="EMBL/GenBank/DDBJ databases">
        <title>Streptomyces sp. SCA4-21 with antifungal activity against Fusarium oxysporum f. sp. cubense, Streptomyces sp. SCA2-17 with antifungal activity against Fusarium oxysporum f. sp. cubense.</title>
        <authorList>
            <person name="Qi D."/>
        </authorList>
    </citation>
    <scope>NUCLEOTIDE SEQUENCE [LARGE SCALE GENOMIC DNA]</scope>
    <source>
        <strain evidence="12 13">SCA4-21</strain>
    </source>
</reference>
<feature type="binding site" evidence="8">
    <location>
        <begin position="18"/>
        <end position="23"/>
    </location>
    <ligand>
        <name>NAD(+)</name>
        <dbReference type="ChEBI" id="CHEBI:57540"/>
    </ligand>
</feature>
<feature type="domain" description="3-hydroxyacyl-CoA dehydrogenase C-terminal" evidence="10">
    <location>
        <begin position="192"/>
        <end position="260"/>
    </location>
</feature>
<evidence type="ECO:0000256" key="6">
    <source>
        <dbReference type="ARBA" id="ARBA00023002"/>
    </source>
</evidence>
<dbReference type="InterPro" id="IPR036291">
    <property type="entry name" value="NAD(P)-bd_dom_sf"/>
</dbReference>
<evidence type="ECO:0000256" key="9">
    <source>
        <dbReference type="SAM" id="MobiDB-lite"/>
    </source>
</evidence>
<comment type="subcellular location">
    <subcellularLocation>
        <location evidence="1 8">Cytoplasm</location>
    </subcellularLocation>
</comment>
<dbReference type="Pfam" id="PF02737">
    <property type="entry name" value="3HCDH_N"/>
    <property type="match status" value="1"/>
</dbReference>
<dbReference type="SUPFAM" id="SSF48179">
    <property type="entry name" value="6-phosphogluconate dehydrogenase C-terminal domain-like"/>
    <property type="match status" value="1"/>
</dbReference>
<keyword evidence="6 8" id="KW-0560">Oxidoreductase</keyword>
<dbReference type="EC" id="1.1.1.108" evidence="8"/>
<proteinExistence type="inferred from homology"/>
<keyword evidence="7 8" id="KW-0520">NAD</keyword>
<evidence type="ECO:0000313" key="12">
    <source>
        <dbReference type="EMBL" id="WNE98360.1"/>
    </source>
</evidence>
<sequence>MPSPPHTPEEVRRVACVGAGVIGGGWAAHFLARGYDVTAWDPAPDAEEKLRRLVAAAWPALEQIGLADGASPDRLTVAATAEEALSDAQFVQESAPEKLELKRSLLARLDAAAPPGVVIASSTSGYPMTDMQTEAADPGRLVVGHPFNPPYLIPLVEVVGGERTDAAAVEWAARFYKVAGKSVITMERELPGFIANRLQEALWREALHMVANGEATVKEIDDSITEGPGLRWAFMGPCLTFALAGGEGGMGHMLDHFGPSLKSPWTRLEAPELDATLRTAMVEGCDEAAGGRTIAQLVAERDQGVIDVLRATGRLPRQRTEGTDGIARTTSSSMGDET</sequence>
<feature type="region of interest" description="Disordered" evidence="9">
    <location>
        <begin position="317"/>
        <end position="338"/>
    </location>
</feature>
<evidence type="ECO:0000256" key="1">
    <source>
        <dbReference type="ARBA" id="ARBA00004496"/>
    </source>
</evidence>
<dbReference type="Gene3D" id="3.40.50.720">
    <property type="entry name" value="NAD(P)-binding Rossmann-like Domain"/>
    <property type="match status" value="1"/>
</dbReference>
<dbReference type="EMBL" id="CP117522">
    <property type="protein sequence ID" value="WNE98360.1"/>
    <property type="molecule type" value="Genomic_DNA"/>
</dbReference>
<comment type="catalytic activity">
    <reaction evidence="8">
        <text>carnitine + NAD(+) = 3-dehydrocarnitine + NADH + H(+)</text>
        <dbReference type="Rhea" id="RHEA:19265"/>
        <dbReference type="ChEBI" id="CHEBI:15378"/>
        <dbReference type="ChEBI" id="CHEBI:17126"/>
        <dbReference type="ChEBI" id="CHEBI:57540"/>
        <dbReference type="ChEBI" id="CHEBI:57885"/>
        <dbReference type="ChEBI" id="CHEBI:57945"/>
        <dbReference type="EC" id="1.1.1.108"/>
    </reaction>
</comment>
<evidence type="ECO:0000256" key="3">
    <source>
        <dbReference type="ARBA" id="ARBA00005086"/>
    </source>
</evidence>
<evidence type="ECO:0000256" key="8">
    <source>
        <dbReference type="HAMAP-Rule" id="MF_02129"/>
    </source>
</evidence>
<comment type="pathway">
    <text evidence="2 8">Amine and polyamine metabolism; carnitine metabolism.</text>
</comment>
<evidence type="ECO:0000256" key="4">
    <source>
        <dbReference type="ARBA" id="ARBA00011738"/>
    </source>
</evidence>
<dbReference type="InterPro" id="IPR006176">
    <property type="entry name" value="3-OHacyl-CoA_DH_NAD-bd"/>
</dbReference>
<dbReference type="InterPro" id="IPR013328">
    <property type="entry name" value="6PGD_dom2"/>
</dbReference>
<accession>A0ABY9V0H2</accession>
<dbReference type="Gene3D" id="1.10.1040.10">
    <property type="entry name" value="N-(1-d-carboxylethyl)-l-norvaline Dehydrogenase, domain 2"/>
    <property type="match status" value="1"/>
</dbReference>
<evidence type="ECO:0000256" key="2">
    <source>
        <dbReference type="ARBA" id="ARBA00004855"/>
    </source>
</evidence>
<dbReference type="PANTHER" id="PTHR48075:SF5">
    <property type="entry name" value="3-HYDROXYBUTYRYL-COA DEHYDROGENASE"/>
    <property type="match status" value="1"/>
</dbReference>
<evidence type="ECO:0000259" key="10">
    <source>
        <dbReference type="Pfam" id="PF00725"/>
    </source>
</evidence>
<dbReference type="Pfam" id="PF00725">
    <property type="entry name" value="3HCDH"/>
    <property type="match status" value="1"/>
</dbReference>
<evidence type="ECO:0000256" key="7">
    <source>
        <dbReference type="ARBA" id="ARBA00023027"/>
    </source>
</evidence>
<protein>
    <recommendedName>
        <fullName evidence="8">L-carnitine dehydrogenase</fullName>
        <shortName evidence="8">CDH</shortName>
        <shortName evidence="8">L-CDH</shortName>
        <ecNumber evidence="8">1.1.1.108</ecNumber>
    </recommendedName>
</protein>
<dbReference type="InterPro" id="IPR008927">
    <property type="entry name" value="6-PGluconate_DH-like_C_sf"/>
</dbReference>
<dbReference type="PANTHER" id="PTHR48075">
    <property type="entry name" value="3-HYDROXYACYL-COA DEHYDROGENASE FAMILY PROTEIN"/>
    <property type="match status" value="1"/>
</dbReference>
<dbReference type="SUPFAM" id="SSF51735">
    <property type="entry name" value="NAD(P)-binding Rossmann-fold domains"/>
    <property type="match status" value="1"/>
</dbReference>
<organism evidence="12 13">
    <name type="scientific">Streptomyces luomodiensis</name>
    <dbReference type="NCBI Taxonomy" id="3026192"/>
    <lineage>
        <taxon>Bacteria</taxon>
        <taxon>Bacillati</taxon>
        <taxon>Actinomycetota</taxon>
        <taxon>Actinomycetes</taxon>
        <taxon>Kitasatosporales</taxon>
        <taxon>Streptomycetaceae</taxon>
        <taxon>Streptomyces</taxon>
    </lineage>
</organism>
<name>A0ABY9V0H2_9ACTN</name>
<comment type="similarity">
    <text evidence="8">Belongs to the 3-hydroxyacyl-CoA dehydrogenase family. L-carnitine dehydrogenase subfamily.</text>
</comment>
<gene>
    <name evidence="12" type="ORF">PS467_25025</name>
</gene>
<feature type="compositionally biased region" description="Polar residues" evidence="9">
    <location>
        <begin position="328"/>
        <end position="338"/>
    </location>
</feature>
<dbReference type="Proteomes" id="UP001305606">
    <property type="component" value="Chromosome"/>
</dbReference>